<dbReference type="STRING" id="51670.SAMN04488557_0453"/>
<dbReference type="NCBIfam" id="TIGR02522">
    <property type="entry name" value="pilus_cpaD"/>
    <property type="match status" value="1"/>
</dbReference>
<gene>
    <name evidence="1" type="ORF">SAMN04488557_0453</name>
</gene>
<dbReference type="RefSeq" id="WP_092863609.1">
    <property type="nucleotide sequence ID" value="NZ_FPCH01000001.1"/>
</dbReference>
<protein>
    <submittedName>
        <fullName evidence="1">Pilus assembly protein CpaD</fullName>
    </submittedName>
</protein>
<dbReference type="PROSITE" id="PS51257">
    <property type="entry name" value="PROKAR_LIPOPROTEIN"/>
    <property type="match status" value="1"/>
</dbReference>
<dbReference type="EMBL" id="FPCH01000001">
    <property type="protein sequence ID" value="SFV26386.1"/>
    <property type="molecule type" value="Genomic_DNA"/>
</dbReference>
<dbReference type="InterPro" id="IPR019027">
    <property type="entry name" value="Pilus_biogenesis_CpaD-related"/>
</dbReference>
<dbReference type="OrthoDB" id="9802674at2"/>
<evidence type="ECO:0000313" key="1">
    <source>
        <dbReference type="EMBL" id="SFV26386.1"/>
    </source>
</evidence>
<dbReference type="Pfam" id="PF09476">
    <property type="entry name" value="Pilus_CpaD"/>
    <property type="match status" value="1"/>
</dbReference>
<name>A0A1I7MVL2_9HYPH</name>
<dbReference type="Proteomes" id="UP000199423">
    <property type="component" value="Unassembled WGS sequence"/>
</dbReference>
<accession>A0A1I7MVL2</accession>
<dbReference type="AlphaFoldDB" id="A0A1I7MVL2"/>
<proteinExistence type="predicted"/>
<organism evidence="1 2">
    <name type="scientific">Hyphomicrobium facile</name>
    <dbReference type="NCBI Taxonomy" id="51670"/>
    <lineage>
        <taxon>Bacteria</taxon>
        <taxon>Pseudomonadati</taxon>
        <taxon>Pseudomonadota</taxon>
        <taxon>Alphaproteobacteria</taxon>
        <taxon>Hyphomicrobiales</taxon>
        <taxon>Hyphomicrobiaceae</taxon>
        <taxon>Hyphomicrobium</taxon>
    </lineage>
</organism>
<evidence type="ECO:0000313" key="2">
    <source>
        <dbReference type="Proteomes" id="UP000199423"/>
    </source>
</evidence>
<keyword evidence="2" id="KW-1185">Reference proteome</keyword>
<reference evidence="2" key="1">
    <citation type="submission" date="2016-10" db="EMBL/GenBank/DDBJ databases">
        <authorList>
            <person name="Varghese N."/>
            <person name="Submissions S."/>
        </authorList>
    </citation>
    <scope>NUCLEOTIDE SEQUENCE [LARGE SCALE GENOMIC DNA]</scope>
    <source>
        <strain evidence="2">DSM 1565</strain>
    </source>
</reference>
<dbReference type="InterPro" id="IPR013361">
    <property type="entry name" value="Pilus_CpaD"/>
</dbReference>
<sequence>MPIKCTTDRGPRKLGSGFAKVLFIALLPLVVAGCRRDAPGPQVAGWSVIDPEQRHPILVSQQPATLNLRIAASSDGLTPAQRARVLEFAGRSRASDAGNSRIVISAPGGSANEGAAMQAADEARRLMIETGYSETSIAVEAYHADGRDAPLRLSYMRYVAEAPECGQDWSENLARNYQNTPYPNMGCAGQRNLAAMVANPADLLGPRTMTARDGNRRDDMYSKYVAGKPLGAAAEAVTSAKSTSN</sequence>